<dbReference type="EMBL" id="JANBUJ010002949">
    <property type="protein sequence ID" value="KAJ2762530.1"/>
    <property type="molecule type" value="Genomic_DNA"/>
</dbReference>
<reference evidence="1" key="1">
    <citation type="submission" date="2022-07" db="EMBL/GenBank/DDBJ databases">
        <title>Phylogenomic reconstructions and comparative analyses of Kickxellomycotina fungi.</title>
        <authorList>
            <person name="Reynolds N.K."/>
            <person name="Stajich J.E."/>
            <person name="Barry K."/>
            <person name="Grigoriev I.V."/>
            <person name="Crous P."/>
            <person name="Smith M.E."/>
        </authorList>
    </citation>
    <scope>NUCLEOTIDE SEQUENCE</scope>
    <source>
        <strain evidence="1">CBS 109366</strain>
    </source>
</reference>
<evidence type="ECO:0000313" key="1">
    <source>
        <dbReference type="EMBL" id="KAJ2762530.1"/>
    </source>
</evidence>
<keyword evidence="2" id="KW-1185">Reference proteome</keyword>
<organism evidence="1 2">
    <name type="scientific">Coemansia nantahalensis</name>
    <dbReference type="NCBI Taxonomy" id="2789366"/>
    <lineage>
        <taxon>Eukaryota</taxon>
        <taxon>Fungi</taxon>
        <taxon>Fungi incertae sedis</taxon>
        <taxon>Zoopagomycota</taxon>
        <taxon>Kickxellomycotina</taxon>
        <taxon>Kickxellomycetes</taxon>
        <taxon>Kickxellales</taxon>
        <taxon>Kickxellaceae</taxon>
        <taxon>Coemansia</taxon>
    </lineage>
</organism>
<protein>
    <submittedName>
        <fullName evidence="1">Ferroxidase fet3</fullName>
    </submittedName>
</protein>
<comment type="caution">
    <text evidence="1">The sequence shown here is derived from an EMBL/GenBank/DDBJ whole genome shotgun (WGS) entry which is preliminary data.</text>
</comment>
<accession>A0ACC1JLZ4</accession>
<evidence type="ECO:0000313" key="2">
    <source>
        <dbReference type="Proteomes" id="UP001140234"/>
    </source>
</evidence>
<name>A0ACC1JLZ4_9FUNG</name>
<gene>
    <name evidence="1" type="primary">FET3_6</name>
    <name evidence="1" type="ORF">IWQ57_005779</name>
</gene>
<proteinExistence type="predicted"/>
<feature type="non-terminal residue" evidence="1">
    <location>
        <position position="271"/>
    </location>
</feature>
<dbReference type="Proteomes" id="UP001140234">
    <property type="component" value="Unassembled WGS sequence"/>
</dbReference>
<sequence>MARLNSALATLLLAAASAVAKDVVYHWDIGYVTANPDGLMERRVIGVNGAWPPPELHVTLNDTLVVEVRNSLDAPTALHAHGLFQNETNYMDGPFMVTQCGIPPGANMTYRIPVAQTGTFWIHAHYSAQYVDGIRAPLILHNPAEPHAYDEEIVLPLADWYHDQSADLLKEFLSWRNPGGAEPVPRSALVGNVGGRNTKTLAFSPGKTYRLRLINMSALAMFHFSIDGHTMRVIEVDGIDTEPMEVGNVRLAAAQRVSVLVTALDSADANY</sequence>